<dbReference type="InterPro" id="IPR037045">
    <property type="entry name" value="S8pro/Inhibitor_I9_sf"/>
</dbReference>
<dbReference type="SUPFAM" id="SSF54897">
    <property type="entry name" value="Protease propeptides/inhibitors"/>
    <property type="match status" value="1"/>
</dbReference>
<protein>
    <recommendedName>
        <fullName evidence="3">Inhibitor I9 domain-containing protein</fullName>
    </recommendedName>
</protein>
<evidence type="ECO:0000313" key="4">
    <source>
        <dbReference type="EMBL" id="GJJ71673.1"/>
    </source>
</evidence>
<comment type="caution">
    <text evidence="4">The sequence shown here is derived from an EMBL/GenBank/DDBJ whole genome shotgun (WGS) entry which is preliminary data.</text>
</comment>
<dbReference type="InterPro" id="IPR010259">
    <property type="entry name" value="S8pro/Inhibitor_I9"/>
</dbReference>
<dbReference type="PANTHER" id="PTHR28288">
    <property type="entry name" value="PROTEASE B INHIBITOR 2"/>
    <property type="match status" value="1"/>
</dbReference>
<feature type="compositionally biased region" description="Basic residues" evidence="2">
    <location>
        <begin position="1"/>
        <end position="18"/>
    </location>
</feature>
<keyword evidence="5" id="KW-1185">Reference proteome</keyword>
<dbReference type="EMBL" id="BQFW01000005">
    <property type="protein sequence ID" value="GJJ71673.1"/>
    <property type="molecule type" value="Genomic_DNA"/>
</dbReference>
<proteinExistence type="inferred from homology"/>
<feature type="region of interest" description="Disordered" evidence="2">
    <location>
        <begin position="1"/>
        <end position="25"/>
    </location>
</feature>
<dbReference type="AlphaFoldDB" id="A0A9P3H7X3"/>
<comment type="similarity">
    <text evidence="1">Belongs to the protease inhibitor I9 family.</text>
</comment>
<reference evidence="4" key="2">
    <citation type="journal article" date="2022" name="Microbiol. Resour. Announc.">
        <title>Whole-Genome Sequence of Entomortierella parvispora E1425, a Mucoromycotan Fungus Associated with Burkholderiaceae-Related Endosymbiotic Bacteria.</title>
        <authorList>
            <person name="Herlambang A."/>
            <person name="Guo Y."/>
            <person name="Takashima Y."/>
            <person name="Narisawa K."/>
            <person name="Ohta H."/>
            <person name="Nishizawa T."/>
        </authorList>
    </citation>
    <scope>NUCLEOTIDE SEQUENCE</scope>
    <source>
        <strain evidence="4">E1425</strain>
    </source>
</reference>
<accession>A0A9P3H7X3</accession>
<evidence type="ECO:0000313" key="5">
    <source>
        <dbReference type="Proteomes" id="UP000827284"/>
    </source>
</evidence>
<organism evidence="4 5">
    <name type="scientific">Entomortierella parvispora</name>
    <dbReference type="NCBI Taxonomy" id="205924"/>
    <lineage>
        <taxon>Eukaryota</taxon>
        <taxon>Fungi</taxon>
        <taxon>Fungi incertae sedis</taxon>
        <taxon>Mucoromycota</taxon>
        <taxon>Mortierellomycotina</taxon>
        <taxon>Mortierellomycetes</taxon>
        <taxon>Mortierellales</taxon>
        <taxon>Mortierellaceae</taxon>
        <taxon>Entomortierella</taxon>
    </lineage>
</organism>
<evidence type="ECO:0000256" key="1">
    <source>
        <dbReference type="ARBA" id="ARBA00038069"/>
    </source>
</evidence>
<sequence>MSSHSHNHAHGHGGHGHAHPTNSTSHETVANALSASVLPVGTTNPGDSVAHSLATAPGSAPSIIPSTALASANGVNKVIVVFKAQTPLSEIEGAIKDVESKGGKVTQKYTSALLGFVCEIPDNAVQTLTVHPRVDYVEPDGEVSIYTKNILAGK</sequence>
<dbReference type="GO" id="GO:0004866">
    <property type="term" value="F:endopeptidase inhibitor activity"/>
    <property type="evidence" value="ECO:0007669"/>
    <property type="project" value="TreeGrafter"/>
</dbReference>
<name>A0A9P3H7X3_9FUNG</name>
<dbReference type="InterPro" id="IPR052471">
    <property type="entry name" value="PBI_I9"/>
</dbReference>
<dbReference type="Gene3D" id="3.30.70.80">
    <property type="entry name" value="Peptidase S8 propeptide/proteinase inhibitor I9"/>
    <property type="match status" value="1"/>
</dbReference>
<dbReference type="OrthoDB" id="5518345at2759"/>
<dbReference type="GO" id="GO:0042144">
    <property type="term" value="P:vacuole fusion, non-autophagic"/>
    <property type="evidence" value="ECO:0007669"/>
    <property type="project" value="TreeGrafter"/>
</dbReference>
<gene>
    <name evidence="4" type="ORF">EMPS_04023</name>
</gene>
<dbReference type="PANTHER" id="PTHR28288:SF2">
    <property type="entry name" value="PROTEASE B INHIBITOR 2"/>
    <property type="match status" value="1"/>
</dbReference>
<reference evidence="4" key="1">
    <citation type="submission" date="2021-11" db="EMBL/GenBank/DDBJ databases">
        <authorList>
            <person name="Herlambang A."/>
            <person name="Guo Y."/>
            <person name="Takashima Y."/>
            <person name="Nishizawa T."/>
        </authorList>
    </citation>
    <scope>NUCLEOTIDE SEQUENCE</scope>
    <source>
        <strain evidence="4">E1425</strain>
    </source>
</reference>
<feature type="domain" description="Inhibitor I9" evidence="3">
    <location>
        <begin position="96"/>
        <end position="145"/>
    </location>
</feature>
<dbReference type="Pfam" id="PF05922">
    <property type="entry name" value="Inhibitor_I9"/>
    <property type="match status" value="1"/>
</dbReference>
<evidence type="ECO:0000259" key="3">
    <source>
        <dbReference type="Pfam" id="PF05922"/>
    </source>
</evidence>
<evidence type="ECO:0000256" key="2">
    <source>
        <dbReference type="SAM" id="MobiDB-lite"/>
    </source>
</evidence>
<dbReference type="Proteomes" id="UP000827284">
    <property type="component" value="Unassembled WGS sequence"/>
</dbReference>